<dbReference type="Pfam" id="PF11162">
    <property type="entry name" value="DUF2946"/>
    <property type="match status" value="1"/>
</dbReference>
<dbReference type="AlphaFoldDB" id="A0A1X7CUM9"/>
<gene>
    <name evidence="1" type="ORF">SAMN02982989_4621</name>
</gene>
<dbReference type="EMBL" id="FXAF01000002">
    <property type="protein sequence ID" value="SMF03450.1"/>
    <property type="molecule type" value="Genomic_DNA"/>
</dbReference>
<dbReference type="InterPro" id="IPR021333">
    <property type="entry name" value="DUF2946"/>
</dbReference>
<evidence type="ECO:0000313" key="1">
    <source>
        <dbReference type="EMBL" id="SMF03450.1"/>
    </source>
</evidence>
<protein>
    <recommendedName>
        <fullName evidence="3">DUF2946 domain-containing protein</fullName>
    </recommendedName>
</protein>
<dbReference type="RefSeq" id="WP_085420053.1">
    <property type="nucleotide sequence ID" value="NZ_FXAF01000002.1"/>
</dbReference>
<proteinExistence type="predicted"/>
<dbReference type="STRING" id="464029.SAMN02982989_4621"/>
<evidence type="ECO:0008006" key="3">
    <source>
        <dbReference type="Google" id="ProtNLM"/>
    </source>
</evidence>
<name>A0A1X7CUM9_9HYPH</name>
<evidence type="ECO:0000313" key="2">
    <source>
        <dbReference type="Proteomes" id="UP000192903"/>
    </source>
</evidence>
<dbReference type="OrthoDB" id="8446590at2"/>
<sequence>MRFIRQIIGDSMSGGVLSALIAVMLLLQGAIGGYAQAGMASSYADGGVICTEHGADASTPEGPSGKAWPTCCGIGCQALSSLSSLLPVKGPALRAPLLVEAATASTPVGTVSAPHALGLAREARAPPTSSIRS</sequence>
<organism evidence="1 2">
    <name type="scientific">Xaviernesmea oryzae</name>
    <dbReference type="NCBI Taxonomy" id="464029"/>
    <lineage>
        <taxon>Bacteria</taxon>
        <taxon>Pseudomonadati</taxon>
        <taxon>Pseudomonadota</taxon>
        <taxon>Alphaproteobacteria</taxon>
        <taxon>Hyphomicrobiales</taxon>
        <taxon>Rhizobiaceae</taxon>
        <taxon>Rhizobium/Agrobacterium group</taxon>
        <taxon>Xaviernesmea</taxon>
    </lineage>
</organism>
<reference evidence="2" key="1">
    <citation type="submission" date="2017-04" db="EMBL/GenBank/DDBJ databases">
        <authorList>
            <person name="Varghese N."/>
            <person name="Submissions S."/>
        </authorList>
    </citation>
    <scope>NUCLEOTIDE SEQUENCE [LARGE SCALE GENOMIC DNA]</scope>
    <source>
        <strain evidence="2">B4P</strain>
    </source>
</reference>
<keyword evidence="2" id="KW-1185">Reference proteome</keyword>
<dbReference type="Proteomes" id="UP000192903">
    <property type="component" value="Unassembled WGS sequence"/>
</dbReference>
<accession>A0A1X7CUM9</accession>